<feature type="compositionally biased region" description="Low complexity" evidence="8">
    <location>
        <begin position="116"/>
        <end position="198"/>
    </location>
</feature>
<feature type="region of interest" description="Disordered" evidence="8">
    <location>
        <begin position="22"/>
        <end position="209"/>
    </location>
</feature>
<evidence type="ECO:0000256" key="4">
    <source>
        <dbReference type="ARBA" id="ARBA00022833"/>
    </source>
</evidence>
<feature type="compositionally biased region" description="Pro residues" evidence="8">
    <location>
        <begin position="346"/>
        <end position="358"/>
    </location>
</feature>
<organism evidence="11 12">
    <name type="scientific">Paspalum notatum var. saurae</name>
    <dbReference type="NCBI Taxonomy" id="547442"/>
    <lineage>
        <taxon>Eukaryota</taxon>
        <taxon>Viridiplantae</taxon>
        <taxon>Streptophyta</taxon>
        <taxon>Embryophyta</taxon>
        <taxon>Tracheophyta</taxon>
        <taxon>Spermatophyta</taxon>
        <taxon>Magnoliopsida</taxon>
        <taxon>Liliopsida</taxon>
        <taxon>Poales</taxon>
        <taxon>Poaceae</taxon>
        <taxon>PACMAD clade</taxon>
        <taxon>Panicoideae</taxon>
        <taxon>Andropogonodae</taxon>
        <taxon>Paspaleae</taxon>
        <taxon>Paspalinae</taxon>
        <taxon>Paspalum</taxon>
    </lineage>
</organism>
<dbReference type="Pfam" id="PF10551">
    <property type="entry name" value="MULE"/>
    <property type="match status" value="1"/>
</dbReference>
<dbReference type="InterPro" id="IPR004332">
    <property type="entry name" value="Transposase_MuDR"/>
</dbReference>
<evidence type="ECO:0000256" key="3">
    <source>
        <dbReference type="ARBA" id="ARBA00022771"/>
    </source>
</evidence>
<gene>
    <name evidence="11" type="ORF">U9M48_012357</name>
</gene>
<feature type="compositionally biased region" description="Gly residues" evidence="8">
    <location>
        <begin position="55"/>
        <end position="70"/>
    </location>
</feature>
<proteinExistence type="predicted"/>
<feature type="compositionally biased region" description="Polar residues" evidence="8">
    <location>
        <begin position="1027"/>
        <end position="1050"/>
    </location>
</feature>
<evidence type="ECO:0000313" key="12">
    <source>
        <dbReference type="Proteomes" id="UP001341281"/>
    </source>
</evidence>
<name>A0AAQ3WIA9_PASNO</name>
<evidence type="ECO:0000256" key="6">
    <source>
        <dbReference type="ARBA" id="ARBA00023172"/>
    </source>
</evidence>
<keyword evidence="3 7" id="KW-0863">Zinc-finger</keyword>
<protein>
    <recommendedName>
        <fullName evidence="13">SWIM-type domain-containing protein</fullName>
    </recommendedName>
</protein>
<evidence type="ECO:0000256" key="1">
    <source>
        <dbReference type="ARBA" id="ARBA00022578"/>
    </source>
</evidence>
<evidence type="ECO:0008006" key="13">
    <source>
        <dbReference type="Google" id="ProtNLM"/>
    </source>
</evidence>
<accession>A0AAQ3WIA9</accession>
<feature type="compositionally biased region" description="Basic residues" evidence="8">
    <location>
        <begin position="974"/>
        <end position="985"/>
    </location>
</feature>
<evidence type="ECO:0000256" key="8">
    <source>
        <dbReference type="SAM" id="MobiDB-lite"/>
    </source>
</evidence>
<dbReference type="PROSITE" id="PS50158">
    <property type="entry name" value="ZF_CCHC"/>
    <property type="match status" value="1"/>
</dbReference>
<dbReference type="GO" id="GO:0006313">
    <property type="term" value="P:DNA transposition"/>
    <property type="evidence" value="ECO:0007669"/>
    <property type="project" value="InterPro"/>
</dbReference>
<dbReference type="InterPro" id="IPR001878">
    <property type="entry name" value="Znf_CCHC"/>
</dbReference>
<dbReference type="AlphaFoldDB" id="A0AAQ3WIA9"/>
<dbReference type="PROSITE" id="PS50966">
    <property type="entry name" value="ZF_SWIM"/>
    <property type="match status" value="1"/>
</dbReference>
<keyword evidence="5" id="KW-0238">DNA-binding</keyword>
<dbReference type="Proteomes" id="UP001341281">
    <property type="component" value="Chromosome 03"/>
</dbReference>
<dbReference type="SMART" id="SM00575">
    <property type="entry name" value="ZnF_PMZ"/>
    <property type="match status" value="1"/>
</dbReference>
<keyword evidence="4" id="KW-0862">Zinc</keyword>
<dbReference type="PANTHER" id="PTHR31973">
    <property type="entry name" value="POLYPROTEIN, PUTATIVE-RELATED"/>
    <property type="match status" value="1"/>
</dbReference>
<feature type="region of interest" description="Disordered" evidence="8">
    <location>
        <begin position="974"/>
        <end position="1050"/>
    </location>
</feature>
<feature type="compositionally biased region" description="Basic residues" evidence="8">
    <location>
        <begin position="98"/>
        <end position="114"/>
    </location>
</feature>
<keyword evidence="2" id="KW-0479">Metal-binding</keyword>
<dbReference type="EMBL" id="CP144747">
    <property type="protein sequence ID" value="WVZ62637.1"/>
    <property type="molecule type" value="Genomic_DNA"/>
</dbReference>
<dbReference type="InterPro" id="IPR018289">
    <property type="entry name" value="MULE_transposase_dom"/>
</dbReference>
<dbReference type="Pfam" id="PF04434">
    <property type="entry name" value="SWIM"/>
    <property type="match status" value="1"/>
</dbReference>
<evidence type="ECO:0000313" key="11">
    <source>
        <dbReference type="EMBL" id="WVZ62637.1"/>
    </source>
</evidence>
<feature type="domain" description="CCHC-type" evidence="9">
    <location>
        <begin position="998"/>
        <end position="1012"/>
    </location>
</feature>
<dbReference type="InterPro" id="IPR007527">
    <property type="entry name" value="Znf_SWIM"/>
</dbReference>
<evidence type="ECO:0000256" key="5">
    <source>
        <dbReference type="ARBA" id="ARBA00023125"/>
    </source>
</evidence>
<evidence type="ECO:0000259" key="9">
    <source>
        <dbReference type="PROSITE" id="PS50158"/>
    </source>
</evidence>
<dbReference type="PANTHER" id="PTHR31973:SF187">
    <property type="entry name" value="MUTATOR TRANSPOSASE MUDRA PROTEIN"/>
    <property type="match status" value="1"/>
</dbReference>
<feature type="non-terminal residue" evidence="11">
    <location>
        <position position="1"/>
    </location>
</feature>
<dbReference type="GO" id="GO:0004803">
    <property type="term" value="F:transposase activity"/>
    <property type="evidence" value="ECO:0007669"/>
    <property type="project" value="InterPro"/>
</dbReference>
<feature type="compositionally biased region" description="Acidic residues" evidence="8">
    <location>
        <begin position="369"/>
        <end position="378"/>
    </location>
</feature>
<keyword evidence="1" id="KW-0815">Transposition</keyword>
<evidence type="ECO:0000256" key="2">
    <source>
        <dbReference type="ARBA" id="ARBA00022723"/>
    </source>
</evidence>
<dbReference type="InterPro" id="IPR006564">
    <property type="entry name" value="Znf_PMZ"/>
</dbReference>
<evidence type="ECO:0000256" key="7">
    <source>
        <dbReference type="PROSITE-ProRule" id="PRU00047"/>
    </source>
</evidence>
<feature type="compositionally biased region" description="Low complexity" evidence="8">
    <location>
        <begin position="394"/>
        <end position="408"/>
    </location>
</feature>
<dbReference type="GO" id="GO:0003677">
    <property type="term" value="F:DNA binding"/>
    <property type="evidence" value="ECO:0007669"/>
    <property type="project" value="UniProtKB-KW"/>
</dbReference>
<dbReference type="InterPro" id="IPR001207">
    <property type="entry name" value="Transposase_mutator"/>
</dbReference>
<feature type="region of interest" description="Disordered" evidence="8">
    <location>
        <begin position="344"/>
        <end position="416"/>
    </location>
</feature>
<keyword evidence="6" id="KW-0233">DNA recombination</keyword>
<feature type="domain" description="SWIM-type" evidence="10">
    <location>
        <begin position="890"/>
        <end position="924"/>
    </location>
</feature>
<dbReference type="Pfam" id="PF03108">
    <property type="entry name" value="DBD_Tnp_Mut"/>
    <property type="match status" value="1"/>
</dbReference>
<sequence length="1050" mass="115280">ITRETKPYLTRAGGWRRRKLWRQDPRRRARSLDLGSRGVGDAPLTSVEASWSAARGGGGPGRAARGGGRASGAWRAARGGGGPGRAARGGGRAGGARRATRRRGGPGRVARGRGRAGSAWRAARGEAGPAASLAGEAGPAAPGARLAGEAGPAAPLEGEAGPAAPGAPLAGEAGPAALLPGKAGPAAPGAPLAVASGPTSPDAHGGAGAALMEANSPHARTRNQQKLALVINVRAYWSLPDGGPKTYSRRQTLTTTVDMNGYDLLQLVKDLCGGSKQYITLWRSLEHASIEIKTDEHLVEWFQQNQENGTVNIDAQINDFEGPLQFSPTKRRFHPLVRNIVEQTPATPPLDLDPPVNPTQPTQEIIEPTNDDEEPVGVDEEKANSDTESLVAPSDSSYDSQVAASSDSDGSDSEYELDEEIIDEHDEDVLSIFSYDVDHPCVDVGVVIPDVKQCKSALTHHAILNDYAFRTVKRDKQRFRAKCLRASQGCNWIFFASTSKKSMGYEVKQNGPLHKCGSVNNCGDTMASNNWVAERVVDLLKEEPTNGPQELQAFLNRKFAIEIPYDKVFRGKEKALDRIFGAWNDSYDLLPTYRVVLLNSVLGSIVELDTERHQGDVCFRRFFVALKPCIDGFLQGCRPYVSIDATHLTGRSRGQLAAAVAIDGQNKLFLPVAYGVIENESIESWTWFIEKLKVAIGTPRGLVISTDAGKGIGGAVDDVYPGVEHRECMRHLWKNFKKQYYGTLFEYNMWPAAKSYTIEKFNWHMARIQEKCPAAIVYLDENHPYLWSRGKFSDYCKVDYINNNLSESFNSWVNKVKNLQIVDMLDKIRQMVIKKFELRRKIAMSMEGRIIPSITKDLIAQSKAIKDCEVLRCAHGTTEVTARTKSGSLYRHSVNLETKTCSCRAWQVSGRPCRHALALIAKLSREVQMDDYVHDYFSVENLKKAYSGVFNPMTSKHFWPRVDLGYKLSKPILRRKPGRPRKSRIKASDEHGVRKQKRCPKCGELGHTAKTCQGGLTARQKRRLLSPTENASQEGSNDPSTGPASSSMRR</sequence>
<feature type="non-terminal residue" evidence="11">
    <location>
        <position position="1050"/>
    </location>
</feature>
<keyword evidence="12" id="KW-1185">Reference proteome</keyword>
<dbReference type="PROSITE" id="PS01007">
    <property type="entry name" value="TRANSPOSASE_MUTATOR"/>
    <property type="match status" value="1"/>
</dbReference>
<dbReference type="GO" id="GO:0008270">
    <property type="term" value="F:zinc ion binding"/>
    <property type="evidence" value="ECO:0007669"/>
    <property type="project" value="UniProtKB-KW"/>
</dbReference>
<reference evidence="11 12" key="1">
    <citation type="submission" date="2024-02" db="EMBL/GenBank/DDBJ databases">
        <title>High-quality chromosome-scale genome assembly of Pensacola bahiagrass (Paspalum notatum Flugge var. saurae).</title>
        <authorList>
            <person name="Vega J.M."/>
            <person name="Podio M."/>
            <person name="Orjuela J."/>
            <person name="Siena L.A."/>
            <person name="Pessino S.C."/>
            <person name="Combes M.C."/>
            <person name="Mariac C."/>
            <person name="Albertini E."/>
            <person name="Pupilli F."/>
            <person name="Ortiz J.P.A."/>
            <person name="Leblanc O."/>
        </authorList>
    </citation>
    <scope>NUCLEOTIDE SEQUENCE [LARGE SCALE GENOMIC DNA]</scope>
    <source>
        <strain evidence="11">R1</strain>
        <tissue evidence="11">Leaf</tissue>
    </source>
</reference>
<feature type="compositionally biased region" description="Gly residues" evidence="8">
    <location>
        <begin position="78"/>
        <end position="94"/>
    </location>
</feature>
<evidence type="ECO:0000259" key="10">
    <source>
        <dbReference type="PROSITE" id="PS50966"/>
    </source>
</evidence>